<dbReference type="AlphaFoldDB" id="A0AAV6V8Y7"/>
<proteinExistence type="predicted"/>
<dbReference type="EMBL" id="JAFNEN010000136">
    <property type="protein sequence ID" value="KAG8192741.1"/>
    <property type="molecule type" value="Genomic_DNA"/>
</dbReference>
<evidence type="ECO:0000313" key="2">
    <source>
        <dbReference type="Proteomes" id="UP000827092"/>
    </source>
</evidence>
<protein>
    <submittedName>
        <fullName evidence="1">Uncharacterized protein</fullName>
    </submittedName>
</protein>
<keyword evidence="2" id="KW-1185">Reference proteome</keyword>
<reference evidence="1 2" key="1">
    <citation type="journal article" date="2022" name="Nat. Ecol. Evol.">
        <title>A masculinizing supergene underlies an exaggerated male reproductive morph in a spider.</title>
        <authorList>
            <person name="Hendrickx F."/>
            <person name="De Corte Z."/>
            <person name="Sonet G."/>
            <person name="Van Belleghem S.M."/>
            <person name="Kostlbacher S."/>
            <person name="Vangestel C."/>
        </authorList>
    </citation>
    <scope>NUCLEOTIDE SEQUENCE [LARGE SCALE GENOMIC DNA]</scope>
    <source>
        <strain evidence="1">W744_W776</strain>
    </source>
</reference>
<organism evidence="1 2">
    <name type="scientific">Oedothorax gibbosus</name>
    <dbReference type="NCBI Taxonomy" id="931172"/>
    <lineage>
        <taxon>Eukaryota</taxon>
        <taxon>Metazoa</taxon>
        <taxon>Ecdysozoa</taxon>
        <taxon>Arthropoda</taxon>
        <taxon>Chelicerata</taxon>
        <taxon>Arachnida</taxon>
        <taxon>Araneae</taxon>
        <taxon>Araneomorphae</taxon>
        <taxon>Entelegynae</taxon>
        <taxon>Araneoidea</taxon>
        <taxon>Linyphiidae</taxon>
        <taxon>Erigoninae</taxon>
        <taxon>Oedothorax</taxon>
    </lineage>
</organism>
<dbReference type="Proteomes" id="UP000827092">
    <property type="component" value="Unassembled WGS sequence"/>
</dbReference>
<name>A0AAV6V8Y7_9ARAC</name>
<sequence length="91" mass="10099">MKIVGRNRVYEGQIRDIRLIPGRGFTDDLDDTVTLVSGSLCQGRNRVYEGQIRDIRRIPGRGFTEEGKKYVDDTVTLGSGSLCQGRSILPG</sequence>
<accession>A0AAV6V8Y7</accession>
<evidence type="ECO:0000313" key="1">
    <source>
        <dbReference type="EMBL" id="KAG8192741.1"/>
    </source>
</evidence>
<comment type="caution">
    <text evidence="1">The sequence shown here is derived from an EMBL/GenBank/DDBJ whole genome shotgun (WGS) entry which is preliminary data.</text>
</comment>
<gene>
    <name evidence="1" type="ORF">JTE90_009762</name>
</gene>